<keyword evidence="4" id="KW-1185">Reference proteome</keyword>
<dbReference type="Gene3D" id="3.50.50.60">
    <property type="entry name" value="FAD/NAD(P)-binding domain"/>
    <property type="match status" value="1"/>
</dbReference>
<keyword evidence="3" id="KW-0560">Oxidoreductase</keyword>
<dbReference type="AlphaFoldDB" id="A0A517U309"/>
<evidence type="ECO:0000313" key="3">
    <source>
        <dbReference type="EMBL" id="QDT75007.1"/>
    </source>
</evidence>
<protein>
    <submittedName>
        <fullName evidence="3">Oxidoreductase</fullName>
        <ecNumber evidence="3">1.-.-.-</ecNumber>
    </submittedName>
</protein>
<gene>
    <name evidence="3" type="ORF">I41_42130</name>
</gene>
<feature type="domain" description="FAD-binding" evidence="2">
    <location>
        <begin position="11"/>
        <end position="311"/>
    </location>
</feature>
<dbReference type="PANTHER" id="PTHR42685:SF22">
    <property type="entry name" value="CONDITIONED MEDIUM FACTOR RECEPTOR 1"/>
    <property type="match status" value="1"/>
</dbReference>
<proteinExistence type="predicted"/>
<dbReference type="InterPro" id="IPR050407">
    <property type="entry name" value="Geranylgeranyl_reductase"/>
</dbReference>
<dbReference type="GO" id="GO:0016491">
    <property type="term" value="F:oxidoreductase activity"/>
    <property type="evidence" value="ECO:0007669"/>
    <property type="project" value="UniProtKB-KW"/>
</dbReference>
<feature type="region of interest" description="Disordered" evidence="1">
    <location>
        <begin position="378"/>
        <end position="405"/>
    </location>
</feature>
<accession>A0A517U309</accession>
<evidence type="ECO:0000259" key="2">
    <source>
        <dbReference type="Pfam" id="PF01494"/>
    </source>
</evidence>
<reference evidence="3 4" key="1">
    <citation type="submission" date="2019-02" db="EMBL/GenBank/DDBJ databases">
        <title>Deep-cultivation of Planctomycetes and their phenomic and genomic characterization uncovers novel biology.</title>
        <authorList>
            <person name="Wiegand S."/>
            <person name="Jogler M."/>
            <person name="Boedeker C."/>
            <person name="Pinto D."/>
            <person name="Vollmers J."/>
            <person name="Rivas-Marin E."/>
            <person name="Kohn T."/>
            <person name="Peeters S.H."/>
            <person name="Heuer A."/>
            <person name="Rast P."/>
            <person name="Oberbeckmann S."/>
            <person name="Bunk B."/>
            <person name="Jeske O."/>
            <person name="Meyerdierks A."/>
            <person name="Storesund J.E."/>
            <person name="Kallscheuer N."/>
            <person name="Luecker S."/>
            <person name="Lage O.M."/>
            <person name="Pohl T."/>
            <person name="Merkel B.J."/>
            <person name="Hornburger P."/>
            <person name="Mueller R.-W."/>
            <person name="Bruemmer F."/>
            <person name="Labrenz M."/>
            <person name="Spormann A.M."/>
            <person name="Op den Camp H."/>
            <person name="Overmann J."/>
            <person name="Amann R."/>
            <person name="Jetten M.S.M."/>
            <person name="Mascher T."/>
            <person name="Medema M.H."/>
            <person name="Devos D.P."/>
            <person name="Kaster A.-K."/>
            <person name="Ovreas L."/>
            <person name="Rohde M."/>
            <person name="Galperin M.Y."/>
            <person name="Jogler C."/>
        </authorList>
    </citation>
    <scope>NUCLEOTIDE SEQUENCE [LARGE SCALE GENOMIC DNA]</scope>
    <source>
        <strain evidence="3 4">I41</strain>
    </source>
</reference>
<organism evidence="3 4">
    <name type="scientific">Lacipirellula limnantheis</name>
    <dbReference type="NCBI Taxonomy" id="2528024"/>
    <lineage>
        <taxon>Bacteria</taxon>
        <taxon>Pseudomonadati</taxon>
        <taxon>Planctomycetota</taxon>
        <taxon>Planctomycetia</taxon>
        <taxon>Pirellulales</taxon>
        <taxon>Lacipirellulaceae</taxon>
        <taxon>Lacipirellula</taxon>
    </lineage>
</organism>
<dbReference type="PANTHER" id="PTHR42685">
    <property type="entry name" value="GERANYLGERANYL DIPHOSPHATE REDUCTASE"/>
    <property type="match status" value="1"/>
</dbReference>
<feature type="compositionally biased region" description="Basic and acidic residues" evidence="1">
    <location>
        <begin position="386"/>
        <end position="397"/>
    </location>
</feature>
<sequence>MSSSSASAFVDCTVVGASFAGLACATVLARRGLRVRVVERKQDPGDKLHTTGIIVKEVVDQIALLDRLPTDLVRQIPGIRLYAPNMRYVDLDAPGYYFLATDTPRVIRWLAAQAADAGVELVLGASFTGAARIRHGYRLEGLGETRYVIGADGPNSQVAKSLALGRNQKFLFGAEYEFAGPELTVGDRLHCFVDRKLAPGYIGWIVPGVGVTQIGLARRMPPEPEAMKRVMDKFLAKIGGVAAVRDCEPLAVRAGMIPCGGVVRPVAAERALLVGDAAGMVSPVTAGGIHTALKHGLAAGHAVAEFLEGKCEDPAGWFPASYPKFRVKRFLRFLFDHFQSDLLFNLTLSSRPMRMAASQIYFHRRGVLNPPPASRVIRQQVAESASEPRDSSPRSAEEESPPLQK</sequence>
<evidence type="ECO:0000256" key="1">
    <source>
        <dbReference type="SAM" id="MobiDB-lite"/>
    </source>
</evidence>
<dbReference type="SUPFAM" id="SSF51905">
    <property type="entry name" value="FAD/NAD(P)-binding domain"/>
    <property type="match status" value="1"/>
</dbReference>
<dbReference type="Proteomes" id="UP000317909">
    <property type="component" value="Chromosome"/>
</dbReference>
<dbReference type="InterPro" id="IPR002938">
    <property type="entry name" value="FAD-bd"/>
</dbReference>
<dbReference type="RefSeq" id="WP_145434713.1">
    <property type="nucleotide sequence ID" value="NZ_CP036339.1"/>
</dbReference>
<dbReference type="OrthoDB" id="9806565at2"/>
<dbReference type="EC" id="1.-.-.-" evidence="3"/>
<dbReference type="GO" id="GO:0071949">
    <property type="term" value="F:FAD binding"/>
    <property type="evidence" value="ECO:0007669"/>
    <property type="project" value="InterPro"/>
</dbReference>
<evidence type="ECO:0000313" key="4">
    <source>
        <dbReference type="Proteomes" id="UP000317909"/>
    </source>
</evidence>
<dbReference type="KEGG" id="llh:I41_42130"/>
<dbReference type="EMBL" id="CP036339">
    <property type="protein sequence ID" value="QDT75007.1"/>
    <property type="molecule type" value="Genomic_DNA"/>
</dbReference>
<dbReference type="Pfam" id="PF01494">
    <property type="entry name" value="FAD_binding_3"/>
    <property type="match status" value="1"/>
</dbReference>
<dbReference type="PRINTS" id="PR00420">
    <property type="entry name" value="RNGMNOXGNASE"/>
</dbReference>
<dbReference type="InterPro" id="IPR036188">
    <property type="entry name" value="FAD/NAD-bd_sf"/>
</dbReference>
<name>A0A517U309_9BACT</name>